<evidence type="ECO:0000259" key="6">
    <source>
        <dbReference type="Pfam" id="PF04042"/>
    </source>
</evidence>
<evidence type="ECO:0000313" key="8">
    <source>
        <dbReference type="EMBL" id="KAI1717333.1"/>
    </source>
</evidence>
<reference evidence="8" key="1">
    <citation type="submission" date="2022-01" db="EMBL/GenBank/DDBJ databases">
        <title>Genome Sequence Resource for Two Populations of Ditylenchus destructor, the Migratory Endoparasitic Phytonematode.</title>
        <authorList>
            <person name="Zhang H."/>
            <person name="Lin R."/>
            <person name="Xie B."/>
        </authorList>
    </citation>
    <scope>NUCLEOTIDE SEQUENCE</scope>
    <source>
        <strain evidence="8">BazhouSP</strain>
    </source>
</reference>
<protein>
    <recommendedName>
        <fullName evidence="3">DNA polymerase alpha subunit B</fullName>
    </recommendedName>
</protein>
<dbReference type="GO" id="GO:0006270">
    <property type="term" value="P:DNA replication initiation"/>
    <property type="evidence" value="ECO:0007669"/>
    <property type="project" value="TreeGrafter"/>
</dbReference>
<comment type="subcellular location">
    <subcellularLocation>
        <location evidence="1">Nucleus</location>
    </subcellularLocation>
</comment>
<dbReference type="GO" id="GO:0003677">
    <property type="term" value="F:DNA binding"/>
    <property type="evidence" value="ECO:0007669"/>
    <property type="project" value="InterPro"/>
</dbReference>
<dbReference type="Pfam" id="PF04042">
    <property type="entry name" value="DNA_pol_E_B"/>
    <property type="match status" value="1"/>
</dbReference>
<keyword evidence="9" id="KW-1185">Reference proteome</keyword>
<evidence type="ECO:0000259" key="7">
    <source>
        <dbReference type="Pfam" id="PF08418"/>
    </source>
</evidence>
<name>A0AAD4N5G0_9BILA</name>
<dbReference type="InterPro" id="IPR043034">
    <property type="entry name" value="DNA_pol_alpha_B_N_sf"/>
</dbReference>
<keyword evidence="5" id="KW-0539">Nucleus</keyword>
<dbReference type="InterPro" id="IPR007185">
    <property type="entry name" value="DNA_pol_a/d/e_bsu"/>
</dbReference>
<dbReference type="Pfam" id="PF08418">
    <property type="entry name" value="Pol_alpha_B_N"/>
    <property type="match status" value="1"/>
</dbReference>
<dbReference type="PANTHER" id="PTHR23061:SF12">
    <property type="entry name" value="DNA POLYMERASE ALPHA SUBUNIT B"/>
    <property type="match status" value="1"/>
</dbReference>
<dbReference type="Gene3D" id="3.60.21.60">
    <property type="match status" value="2"/>
</dbReference>
<dbReference type="PANTHER" id="PTHR23061">
    <property type="entry name" value="DNA POLYMERASE 2 ALPHA 70 KDA SUBUNIT"/>
    <property type="match status" value="1"/>
</dbReference>
<evidence type="ECO:0000256" key="3">
    <source>
        <dbReference type="ARBA" id="ARBA00018596"/>
    </source>
</evidence>
<dbReference type="AlphaFoldDB" id="A0AAD4N5G0"/>
<evidence type="ECO:0000256" key="4">
    <source>
        <dbReference type="ARBA" id="ARBA00022705"/>
    </source>
</evidence>
<dbReference type="GO" id="GO:0005658">
    <property type="term" value="C:alpha DNA polymerase:primase complex"/>
    <property type="evidence" value="ECO:0007669"/>
    <property type="project" value="TreeGrafter"/>
</dbReference>
<feature type="domain" description="DNA polymerase alpha subunit B N-terminal" evidence="7">
    <location>
        <begin position="17"/>
        <end position="85"/>
    </location>
</feature>
<comment type="similarity">
    <text evidence="2">Belongs to the DNA polymerase alpha subunit B family.</text>
</comment>
<dbReference type="Proteomes" id="UP001201812">
    <property type="component" value="Unassembled WGS sequence"/>
</dbReference>
<evidence type="ECO:0000256" key="1">
    <source>
        <dbReference type="ARBA" id="ARBA00004123"/>
    </source>
</evidence>
<evidence type="ECO:0000256" key="5">
    <source>
        <dbReference type="ARBA" id="ARBA00023242"/>
    </source>
</evidence>
<dbReference type="InterPro" id="IPR016722">
    <property type="entry name" value="DNA_pol_alpha_bsu"/>
</dbReference>
<dbReference type="EMBL" id="JAKKPZ010000009">
    <property type="protein sequence ID" value="KAI1717333.1"/>
    <property type="molecule type" value="Genomic_DNA"/>
</dbReference>
<accession>A0AAD4N5G0</accession>
<feature type="domain" description="DNA polymerase alpha/delta/epsilon subunit B" evidence="6">
    <location>
        <begin position="300"/>
        <end position="501"/>
    </location>
</feature>
<gene>
    <name evidence="8" type="ORF">DdX_07075</name>
</gene>
<organism evidence="8 9">
    <name type="scientific">Ditylenchus destructor</name>
    <dbReference type="NCBI Taxonomy" id="166010"/>
    <lineage>
        <taxon>Eukaryota</taxon>
        <taxon>Metazoa</taxon>
        <taxon>Ecdysozoa</taxon>
        <taxon>Nematoda</taxon>
        <taxon>Chromadorea</taxon>
        <taxon>Rhabditida</taxon>
        <taxon>Tylenchina</taxon>
        <taxon>Tylenchomorpha</taxon>
        <taxon>Sphaerularioidea</taxon>
        <taxon>Anguinidae</taxon>
        <taxon>Anguininae</taxon>
        <taxon>Ditylenchus</taxon>
    </lineage>
</organism>
<comment type="caution">
    <text evidence="8">The sequence shown here is derived from an EMBL/GenBank/DDBJ whole genome shotgun (WGS) entry which is preliminary data.</text>
</comment>
<dbReference type="Gene3D" id="1.10.8.530">
    <property type="entry name" value="DNA polymerase alpha-primase, subunit B, N-terminal domain"/>
    <property type="match status" value="1"/>
</dbReference>
<keyword evidence="4" id="KW-0235">DNA replication</keyword>
<evidence type="ECO:0000256" key="2">
    <source>
        <dbReference type="ARBA" id="ARBA00007299"/>
    </source>
</evidence>
<proteinExistence type="inferred from homology"/>
<dbReference type="InterPro" id="IPR013627">
    <property type="entry name" value="Pol_alpha_B_N"/>
</dbReference>
<evidence type="ECO:0000313" key="9">
    <source>
        <dbReference type="Proteomes" id="UP001201812"/>
    </source>
</evidence>
<sequence length="554" mass="61706">MEDEDLGEQFGGMSSQWFEERIVDFGYDLSEDAEECLERLNALASLHRMKNDDIVDGIIALMSNQKKSSLSVDLVHDFTNQIQSKPKQKPNITPKPNINPRTILQRSVLKEIPIGELDLDETYDVSMLDDGDGAGYGGQTDAQKFSVKFSYTGSEMSTNRVQPKEADTYPSLNLLKDCSEASFSYGNDKLAHDLSEIIAIGETGEDDENQIGIPTKLTGNVFASDNEPLSFENAILYTSSNAVPLNFEKVNRVALYPGMRLDLVGTYSEKEFEVQTIAEPPQLELSKLNRSLITLPSLKVMIASGPFISNDISAEASFKMLIDHAVRSNANAIILMGPFCKDFEAKGGDGPDADFRRYMRIIHDLIVFSKTKIRVLIVSSARDMYALPMFPTPPYNVPDLIISEHITYLPDPMIFELEGVQFAATTSEVIMHLSKLETYRCDDMENEDRMQRLISHVFSSHSLYPIYPTELPFVLKDSRKKLSLDTKPHVLLVPSMLQSSVKVLDGSIVINPGRFVRGKSGVCALLEIDLNSASAVLDDSVCQYSIVDILNVNH</sequence>